<comment type="caution">
    <text evidence="2">The sequence shown here is derived from an EMBL/GenBank/DDBJ whole genome shotgun (WGS) entry which is preliminary data.</text>
</comment>
<dbReference type="InterPro" id="IPR021254">
    <property type="entry name" value="DUF2806"/>
</dbReference>
<accession>A0ABU0G4P6</accession>
<dbReference type="Pfam" id="PF10987">
    <property type="entry name" value="DUF2806"/>
    <property type="match status" value="1"/>
</dbReference>
<evidence type="ECO:0000313" key="2">
    <source>
        <dbReference type="EMBL" id="MDQ0420296.1"/>
    </source>
</evidence>
<proteinExistence type="predicted"/>
<keyword evidence="3" id="KW-1185">Reference proteome</keyword>
<gene>
    <name evidence="2" type="ORF">J2045_001315</name>
</gene>
<dbReference type="EMBL" id="JAUSUW010000003">
    <property type="protein sequence ID" value="MDQ0420296.1"/>
    <property type="molecule type" value="Genomic_DNA"/>
</dbReference>
<reference evidence="2 3" key="1">
    <citation type="submission" date="2023-07" db="EMBL/GenBank/DDBJ databases">
        <title>Genomic Encyclopedia of Type Strains, Phase IV (KMG-IV): sequencing the most valuable type-strain genomes for metagenomic binning, comparative biology and taxonomic classification.</title>
        <authorList>
            <person name="Goeker M."/>
        </authorList>
    </citation>
    <scope>NUCLEOTIDE SEQUENCE [LARGE SCALE GENOMIC DNA]</scope>
    <source>
        <strain evidence="2 3">DSM 1111</strain>
    </source>
</reference>
<evidence type="ECO:0000256" key="1">
    <source>
        <dbReference type="SAM" id="Coils"/>
    </source>
</evidence>
<name>A0ABU0G4P6_9HYPH</name>
<sequence>MTEQVPAGKKTIASAFAKFILRNVPEKLWSRVAEDRQAPGSLHLQKVDPPKIGLEIELDQMPPKIEANAPDLPASLKGQFNELWQKEIKKLLDQQDGRITQLEEDLLRLSEVFYEAYEKITEDPDRFEEHEIDDDWLSRFIKYASEIRDEDILEILARALADAATRPKSKLSPKALDTLRFFQQDTFANFKASAGLIASLRQVPIQLFDNEDRLGIVDFNLEAMIEMGLLKIETTSVYSLLFGDVILNFKYKSSERFAFETIKLTTVGTEILNLTDANFRDLPSALSMSAAKGQLASLQQAVQLSSAMVRNVALCLLQEMGNRWAIESSILLRTGSGNKLVYSGERAEMANKFKISVDETNLIELDDKQAKATLLDILQEFEGFDEYQLPAIIEAESHN</sequence>
<feature type="coiled-coil region" evidence="1">
    <location>
        <begin position="85"/>
        <end position="112"/>
    </location>
</feature>
<organism evidence="2 3">
    <name type="scientific">Peteryoungia aggregata LMG 23059</name>
    <dbReference type="NCBI Taxonomy" id="1368425"/>
    <lineage>
        <taxon>Bacteria</taxon>
        <taxon>Pseudomonadati</taxon>
        <taxon>Pseudomonadota</taxon>
        <taxon>Alphaproteobacteria</taxon>
        <taxon>Hyphomicrobiales</taxon>
        <taxon>Rhizobiaceae</taxon>
        <taxon>Peteryoungia</taxon>
    </lineage>
</organism>
<evidence type="ECO:0000313" key="3">
    <source>
        <dbReference type="Proteomes" id="UP001238496"/>
    </source>
</evidence>
<keyword evidence="1" id="KW-0175">Coiled coil</keyword>
<protein>
    <submittedName>
        <fullName evidence="2">Uncharacterized protein</fullName>
    </submittedName>
</protein>
<dbReference type="RefSeq" id="WP_307370722.1">
    <property type="nucleotide sequence ID" value="NZ_JAUSUW010000003.1"/>
</dbReference>
<dbReference type="Proteomes" id="UP001238496">
    <property type="component" value="Unassembled WGS sequence"/>
</dbReference>